<organism evidence="1 2">
    <name type="scientific">Clunio marinus</name>
    <dbReference type="NCBI Taxonomy" id="568069"/>
    <lineage>
        <taxon>Eukaryota</taxon>
        <taxon>Metazoa</taxon>
        <taxon>Ecdysozoa</taxon>
        <taxon>Arthropoda</taxon>
        <taxon>Hexapoda</taxon>
        <taxon>Insecta</taxon>
        <taxon>Pterygota</taxon>
        <taxon>Neoptera</taxon>
        <taxon>Endopterygota</taxon>
        <taxon>Diptera</taxon>
        <taxon>Nematocera</taxon>
        <taxon>Chironomoidea</taxon>
        <taxon>Chironomidae</taxon>
        <taxon>Clunio</taxon>
    </lineage>
</organism>
<sequence>MPVVERKNKDENANLLSPRKQLSAAVAFFNFIDLLTIKDSARITEEINIRKKQDNSILLLMSYGEEIFSEFSNEIYLQGKFSTNVTSQSKKKQRVGRRDLRRLRQFSLLHV</sequence>
<proteinExistence type="predicted"/>
<protein>
    <submittedName>
        <fullName evidence="1">CLUMA_CG014861, isoform A</fullName>
    </submittedName>
</protein>
<name>A0A1J1IRD9_9DIPT</name>
<accession>A0A1J1IRD9</accession>
<keyword evidence="2" id="KW-1185">Reference proteome</keyword>
<evidence type="ECO:0000313" key="2">
    <source>
        <dbReference type="Proteomes" id="UP000183832"/>
    </source>
</evidence>
<evidence type="ECO:0000313" key="1">
    <source>
        <dbReference type="EMBL" id="CRL01638.1"/>
    </source>
</evidence>
<dbReference type="Proteomes" id="UP000183832">
    <property type="component" value="Unassembled WGS sequence"/>
</dbReference>
<dbReference type="AlphaFoldDB" id="A0A1J1IRD9"/>
<reference evidence="1 2" key="1">
    <citation type="submission" date="2015-04" db="EMBL/GenBank/DDBJ databases">
        <authorList>
            <person name="Syromyatnikov M.Y."/>
            <person name="Popov V.N."/>
        </authorList>
    </citation>
    <scope>NUCLEOTIDE SEQUENCE [LARGE SCALE GENOMIC DNA]</scope>
</reference>
<dbReference type="EMBL" id="CVRI01000056">
    <property type="protein sequence ID" value="CRL01638.1"/>
    <property type="molecule type" value="Genomic_DNA"/>
</dbReference>
<gene>
    <name evidence="1" type="ORF">CLUMA_CG014861</name>
</gene>